<dbReference type="AlphaFoldDB" id="A0AAV4R542"/>
<name>A0AAV4R542_CAEEX</name>
<evidence type="ECO:0000313" key="2">
    <source>
        <dbReference type="Proteomes" id="UP001054945"/>
    </source>
</evidence>
<accession>A0AAV4R542</accession>
<comment type="caution">
    <text evidence="1">The sequence shown here is derived from an EMBL/GenBank/DDBJ whole genome shotgun (WGS) entry which is preliminary data.</text>
</comment>
<dbReference type="EMBL" id="BPLR01007274">
    <property type="protein sequence ID" value="GIY15729.1"/>
    <property type="molecule type" value="Genomic_DNA"/>
</dbReference>
<protein>
    <submittedName>
        <fullName evidence="1">Uncharacterized protein</fullName>
    </submittedName>
</protein>
<reference evidence="1 2" key="1">
    <citation type="submission" date="2021-06" db="EMBL/GenBank/DDBJ databases">
        <title>Caerostris extrusa draft genome.</title>
        <authorList>
            <person name="Kono N."/>
            <person name="Arakawa K."/>
        </authorList>
    </citation>
    <scope>NUCLEOTIDE SEQUENCE [LARGE SCALE GENOMIC DNA]</scope>
</reference>
<gene>
    <name evidence="1" type="ORF">CEXT_468211</name>
</gene>
<proteinExistence type="predicted"/>
<keyword evidence="2" id="KW-1185">Reference proteome</keyword>
<evidence type="ECO:0000313" key="1">
    <source>
        <dbReference type="EMBL" id="GIY15729.1"/>
    </source>
</evidence>
<organism evidence="1 2">
    <name type="scientific">Caerostris extrusa</name>
    <name type="common">Bark spider</name>
    <name type="synonym">Caerostris bankana</name>
    <dbReference type="NCBI Taxonomy" id="172846"/>
    <lineage>
        <taxon>Eukaryota</taxon>
        <taxon>Metazoa</taxon>
        <taxon>Ecdysozoa</taxon>
        <taxon>Arthropoda</taxon>
        <taxon>Chelicerata</taxon>
        <taxon>Arachnida</taxon>
        <taxon>Araneae</taxon>
        <taxon>Araneomorphae</taxon>
        <taxon>Entelegynae</taxon>
        <taxon>Araneoidea</taxon>
        <taxon>Araneidae</taxon>
        <taxon>Caerostris</taxon>
    </lineage>
</organism>
<dbReference type="Proteomes" id="UP001054945">
    <property type="component" value="Unassembled WGS sequence"/>
</dbReference>
<sequence>MTNKILKRLPKNNHCGSGARIIVKLRLQWNMRFVDANQSRAHEQRRKAIPLYFTSTPDVKSDPNRPDHRNYISTQQEHSTKTIPLMSGFEHPLESSSKTQITGHLWSIRPFSIKWQAFGTGLCRKRMAYS</sequence>